<keyword evidence="1" id="KW-0285">Flavoprotein</keyword>
<evidence type="ECO:0000256" key="4">
    <source>
        <dbReference type="ARBA" id="ARBA00023033"/>
    </source>
</evidence>
<comment type="caution">
    <text evidence="6">The sequence shown here is derived from an EMBL/GenBank/DDBJ whole genome shotgun (WGS) entry which is preliminary data.</text>
</comment>
<evidence type="ECO:0000256" key="2">
    <source>
        <dbReference type="ARBA" id="ARBA00022643"/>
    </source>
</evidence>
<keyword evidence="2" id="KW-0288">FMN</keyword>
<evidence type="ECO:0000259" key="5">
    <source>
        <dbReference type="Pfam" id="PF00296"/>
    </source>
</evidence>
<dbReference type="GO" id="GO:0008726">
    <property type="term" value="F:alkanesulfonate monooxygenase activity"/>
    <property type="evidence" value="ECO:0007669"/>
    <property type="project" value="TreeGrafter"/>
</dbReference>
<accession>A0A2R6AXX6</accession>
<sequence length="296" mass="32919">MEFGVCVPNYGETSTVRGIVDFAKEAESLGYSSLWTTDHILMSAGSHTPYERIFESVTTLTYVAALTQKIKLGVSSLVMGLRNPVVVAKQLATLDQLSGGRVVLATGAGWYAQEFENLGADYHVRGRRLNESLRLINELWYEAGPVSFEGRILPNKVRDGVFDPKPAQRHIELLIAGNSRAAMRRSVRYADGWHPNLYPLNVFSKLVGEYRAIEGSSAKKVVVRAAYDIKRSDVEYTSPQGERRAILSGDFDKNKKLIAELESLGVTGIVLAPNYDGRVNIEEQLEAIRLFAQYFL</sequence>
<evidence type="ECO:0000313" key="7">
    <source>
        <dbReference type="Proteomes" id="UP000240322"/>
    </source>
</evidence>
<dbReference type="EMBL" id="NEXE01000030">
    <property type="protein sequence ID" value="PSN91261.1"/>
    <property type="molecule type" value="Genomic_DNA"/>
</dbReference>
<gene>
    <name evidence="6" type="ORF">B9Q03_04640</name>
</gene>
<name>A0A2R6AXX6_9ARCH</name>
<dbReference type="PANTHER" id="PTHR42847:SF4">
    <property type="entry name" value="ALKANESULFONATE MONOOXYGENASE-RELATED"/>
    <property type="match status" value="1"/>
</dbReference>
<evidence type="ECO:0000256" key="1">
    <source>
        <dbReference type="ARBA" id="ARBA00022630"/>
    </source>
</evidence>
<dbReference type="InterPro" id="IPR019921">
    <property type="entry name" value="Lucif-like_OxRdtase_Rv2161c"/>
</dbReference>
<protein>
    <recommendedName>
        <fullName evidence="5">Luciferase-like domain-containing protein</fullName>
    </recommendedName>
</protein>
<dbReference type="InterPro" id="IPR036661">
    <property type="entry name" value="Luciferase-like_sf"/>
</dbReference>
<dbReference type="SUPFAM" id="SSF51679">
    <property type="entry name" value="Bacterial luciferase-like"/>
    <property type="match status" value="1"/>
</dbReference>
<organism evidence="6 7">
    <name type="scientific">Candidatus Marsarchaeota G2 archaeon OSP_D</name>
    <dbReference type="NCBI Taxonomy" id="1978157"/>
    <lineage>
        <taxon>Archaea</taxon>
        <taxon>Candidatus Marsarchaeota</taxon>
        <taxon>Candidatus Marsarchaeota group 2</taxon>
    </lineage>
</organism>
<dbReference type="Proteomes" id="UP000240322">
    <property type="component" value="Unassembled WGS sequence"/>
</dbReference>
<dbReference type="Pfam" id="PF00296">
    <property type="entry name" value="Bac_luciferase"/>
    <property type="match status" value="1"/>
</dbReference>
<dbReference type="PANTHER" id="PTHR42847">
    <property type="entry name" value="ALKANESULFONATE MONOOXYGENASE"/>
    <property type="match status" value="1"/>
</dbReference>
<feature type="domain" description="Luciferase-like" evidence="5">
    <location>
        <begin position="1"/>
        <end position="213"/>
    </location>
</feature>
<dbReference type="AlphaFoldDB" id="A0A2R6AXX6"/>
<dbReference type="GO" id="GO:0046306">
    <property type="term" value="P:alkanesulfonate catabolic process"/>
    <property type="evidence" value="ECO:0007669"/>
    <property type="project" value="TreeGrafter"/>
</dbReference>
<dbReference type="InterPro" id="IPR011251">
    <property type="entry name" value="Luciferase-like_dom"/>
</dbReference>
<evidence type="ECO:0000256" key="3">
    <source>
        <dbReference type="ARBA" id="ARBA00023002"/>
    </source>
</evidence>
<dbReference type="InterPro" id="IPR050172">
    <property type="entry name" value="SsuD_RutA_monooxygenase"/>
</dbReference>
<keyword evidence="3" id="KW-0560">Oxidoreductase</keyword>
<dbReference type="Gene3D" id="3.20.20.30">
    <property type="entry name" value="Luciferase-like domain"/>
    <property type="match status" value="1"/>
</dbReference>
<reference evidence="6 7" key="1">
    <citation type="submission" date="2017-04" db="EMBL/GenBank/DDBJ databases">
        <title>Novel microbial lineages endemic to geothermal iron-oxide mats fill important gaps in the evolutionary history of Archaea.</title>
        <authorList>
            <person name="Jay Z.J."/>
            <person name="Beam J.P."/>
            <person name="Dlakic M."/>
            <person name="Rusch D.B."/>
            <person name="Kozubal M.A."/>
            <person name="Inskeep W.P."/>
        </authorList>
    </citation>
    <scope>NUCLEOTIDE SEQUENCE [LARGE SCALE GENOMIC DNA]</scope>
    <source>
        <strain evidence="6">OSP_D</strain>
    </source>
</reference>
<dbReference type="NCBIfam" id="TIGR03619">
    <property type="entry name" value="F420_Rv2161c"/>
    <property type="match status" value="1"/>
</dbReference>
<proteinExistence type="predicted"/>
<evidence type="ECO:0000313" key="6">
    <source>
        <dbReference type="EMBL" id="PSN91261.1"/>
    </source>
</evidence>
<keyword evidence="4" id="KW-0503">Monooxygenase</keyword>